<dbReference type="InterPro" id="IPR025646">
    <property type="entry name" value="DUF4350"/>
</dbReference>
<keyword evidence="2" id="KW-0812">Transmembrane</keyword>
<keyword evidence="5" id="KW-1185">Reference proteome</keyword>
<feature type="compositionally biased region" description="Basic and acidic residues" evidence="1">
    <location>
        <begin position="22"/>
        <end position="32"/>
    </location>
</feature>
<evidence type="ECO:0000256" key="1">
    <source>
        <dbReference type="SAM" id="MobiDB-lite"/>
    </source>
</evidence>
<sequence>MSLSTTPETGTTDTTAATAVDRGTRPPGRPEPDTSLDPTLRQLWRRSRWFLAAGLVLLLAGLLLAGLGDSTSYPALDPRSPDPDGTKAISELLHRHGVTVTTTTNADELADAPQDDTVLVPLPELLTTYQLRALGAAGHRRLVLLSPDSTALELLAPNIQPYAGPGAAGITSDATAPDCTLGEAEVAGTAEAGGRLYQAGSGSTACYPRLGHPTLVRATGLGGAEVIVLGSGRFLTNEYLAHQGNASLALGLLGSQHRLVWYLPDYGSAGAGGDRSITELIPGGWSWATLQLAVAVGLAALWRARRLGPLVSEQLPVVVRATETTEGRARLYQLAKARGRAAEALRQAVRHRLAPVLGVSVTGGQVDADALLAALGDRLPDRPAGELGGLLYGPPPLDDAALLRLADELDALERQVRQP</sequence>
<organism evidence="4 5">
    <name type="scientific">Streptomyces tateyamensis</name>
    <dbReference type="NCBI Taxonomy" id="565073"/>
    <lineage>
        <taxon>Bacteria</taxon>
        <taxon>Bacillati</taxon>
        <taxon>Actinomycetota</taxon>
        <taxon>Actinomycetes</taxon>
        <taxon>Kitasatosporales</taxon>
        <taxon>Streptomycetaceae</taxon>
        <taxon>Streptomyces</taxon>
    </lineage>
</organism>
<keyword evidence="2" id="KW-1133">Transmembrane helix</keyword>
<dbReference type="Pfam" id="PF14258">
    <property type="entry name" value="DUF4350"/>
    <property type="match status" value="1"/>
</dbReference>
<name>A0A2V4MT11_9ACTN</name>
<feature type="transmembrane region" description="Helical" evidence="2">
    <location>
        <begin position="49"/>
        <end position="68"/>
    </location>
</feature>
<protein>
    <submittedName>
        <fullName evidence="4">DUF4350 domain-containing protein</fullName>
    </submittedName>
</protein>
<comment type="caution">
    <text evidence="4">The sequence shown here is derived from an EMBL/GenBank/DDBJ whole genome shotgun (WGS) entry which is preliminary data.</text>
</comment>
<dbReference type="OrthoDB" id="5241668at2"/>
<feature type="region of interest" description="Disordered" evidence="1">
    <location>
        <begin position="1"/>
        <end position="37"/>
    </location>
</feature>
<evidence type="ECO:0000313" key="4">
    <source>
        <dbReference type="EMBL" id="PYC66467.1"/>
    </source>
</evidence>
<feature type="compositionally biased region" description="Low complexity" evidence="1">
    <location>
        <begin position="1"/>
        <end position="19"/>
    </location>
</feature>
<gene>
    <name evidence="4" type="ORF">C7C46_31265</name>
</gene>
<dbReference type="EMBL" id="PYBW01000174">
    <property type="protein sequence ID" value="PYC66467.1"/>
    <property type="molecule type" value="Genomic_DNA"/>
</dbReference>
<dbReference type="AlphaFoldDB" id="A0A2V4MT11"/>
<evidence type="ECO:0000313" key="5">
    <source>
        <dbReference type="Proteomes" id="UP000248039"/>
    </source>
</evidence>
<evidence type="ECO:0000256" key="2">
    <source>
        <dbReference type="SAM" id="Phobius"/>
    </source>
</evidence>
<dbReference type="Proteomes" id="UP000248039">
    <property type="component" value="Unassembled WGS sequence"/>
</dbReference>
<evidence type="ECO:0000259" key="3">
    <source>
        <dbReference type="Pfam" id="PF14258"/>
    </source>
</evidence>
<accession>A0A2V4MT11</accession>
<reference evidence="4 5" key="1">
    <citation type="submission" date="2018-03" db="EMBL/GenBank/DDBJ databases">
        <title>Bioinformatic expansion and discovery of thiopeptide antibiotics.</title>
        <authorList>
            <person name="Schwalen C.J."/>
            <person name="Hudson G.A."/>
            <person name="Mitchell D.A."/>
        </authorList>
    </citation>
    <scope>NUCLEOTIDE SEQUENCE [LARGE SCALE GENOMIC DNA]</scope>
    <source>
        <strain evidence="4 5">ATCC 21389</strain>
    </source>
</reference>
<feature type="domain" description="DUF4350" evidence="3">
    <location>
        <begin position="78"/>
        <end position="253"/>
    </location>
</feature>
<proteinExistence type="predicted"/>
<keyword evidence="2" id="KW-0472">Membrane</keyword>
<dbReference type="RefSeq" id="WP_110673304.1">
    <property type="nucleotide sequence ID" value="NZ_PYBW01000174.1"/>
</dbReference>